<organism evidence="2 3">
    <name type="scientific">Marinobacter nauticus (strain ATCC 700491 / DSM 11845 / VT8)</name>
    <name type="common">Marinobacter aquaeolei</name>
    <dbReference type="NCBI Taxonomy" id="351348"/>
    <lineage>
        <taxon>Bacteria</taxon>
        <taxon>Pseudomonadati</taxon>
        <taxon>Pseudomonadota</taxon>
        <taxon>Gammaproteobacteria</taxon>
        <taxon>Pseudomonadales</taxon>
        <taxon>Marinobacteraceae</taxon>
        <taxon>Marinobacter</taxon>
    </lineage>
</organism>
<gene>
    <name evidence="2" type="ordered locus">Maqu_4191</name>
</gene>
<sequence length="213" mass="24346">MIYGAEALAAVTVAESKLSRFKGRALLGLLVLCAALIVWNAALQASQPEPKLLGMTVDGRIQELPLLDKPLESRQLLMDWVRRNIPDLYDWNYANYRSELNKARNYTQQVTLEKFQTDLESSGILKKVLDDFLILRANIVDEPVVVNETITKGRRLWIVEIPMTLVYDSGEVKDGQRRRINQDILFTAWIVRANILEYDAGLMLAKYAVQPRR</sequence>
<evidence type="ECO:0000256" key="1">
    <source>
        <dbReference type="SAM" id="Phobius"/>
    </source>
</evidence>
<protein>
    <recommendedName>
        <fullName evidence="4">Type IV secretion protein IcmL</fullName>
    </recommendedName>
</protein>
<geneLocation type="plasmid" evidence="2 3">
    <name>pMAQU01</name>
</geneLocation>
<evidence type="ECO:0000313" key="3">
    <source>
        <dbReference type="Proteomes" id="UP000000998"/>
    </source>
</evidence>
<dbReference type="InterPro" id="IPR021055">
    <property type="entry name" value="T4BSS_IcmL/DotI"/>
</dbReference>
<dbReference type="EMBL" id="CP000515">
    <property type="protein sequence ID" value="ABM21042.1"/>
    <property type="molecule type" value="Genomic_DNA"/>
</dbReference>
<keyword evidence="1" id="KW-0472">Membrane</keyword>
<keyword evidence="1" id="KW-1133">Transmembrane helix</keyword>
<dbReference type="Proteomes" id="UP000000998">
    <property type="component" value="Plasmid pMAQU01"/>
</dbReference>
<evidence type="ECO:0008006" key="4">
    <source>
        <dbReference type="Google" id="ProtNLM"/>
    </source>
</evidence>
<proteinExistence type="predicted"/>
<dbReference type="RefSeq" id="WP_011783311.1">
    <property type="nucleotide sequence ID" value="NC_008738.1"/>
</dbReference>
<dbReference type="CDD" id="cd16385">
    <property type="entry name" value="IcmL"/>
    <property type="match status" value="1"/>
</dbReference>
<accession>A1U7S3</accession>
<reference evidence="3" key="1">
    <citation type="journal article" date="2011" name="Appl. Environ. Microbiol.">
        <title>Genomic potential of Marinobacter aquaeolei, a biogeochemical 'opportunitroph'.</title>
        <authorList>
            <person name="Singer E."/>
            <person name="Webb E.A."/>
            <person name="Nelson W.C."/>
            <person name="Heidelberg J.F."/>
            <person name="Ivanova N."/>
            <person name="Pati A."/>
            <person name="Edwards K.J."/>
        </authorList>
    </citation>
    <scope>NUCLEOTIDE SEQUENCE [LARGE SCALE GENOMIC DNA]</scope>
    <source>
        <strain evidence="3">ATCC 700491 / DSM 11845 / VT8</strain>
    </source>
</reference>
<feature type="transmembrane region" description="Helical" evidence="1">
    <location>
        <begin position="25"/>
        <end position="43"/>
    </location>
</feature>
<dbReference type="HOGENOM" id="CLU_1189130_0_0_6"/>
<keyword evidence="1" id="KW-0812">Transmembrane</keyword>
<dbReference type="KEGG" id="maq:Maqu_4191"/>
<keyword evidence="2" id="KW-0614">Plasmid</keyword>
<dbReference type="eggNOG" id="ENOG5032QVP">
    <property type="taxonomic scope" value="Bacteria"/>
</dbReference>
<dbReference type="Pfam" id="PF11393">
    <property type="entry name" value="T4BSS_DotI_IcmL"/>
    <property type="match status" value="1"/>
</dbReference>
<name>A1U7S3_MARN8</name>
<evidence type="ECO:0000313" key="2">
    <source>
        <dbReference type="EMBL" id="ABM21042.1"/>
    </source>
</evidence>
<dbReference type="AlphaFoldDB" id="A1U7S3"/>